<sequence length="85" mass="9756">MLPPAPSWSRREHSQKSCLLTKSPDIPTWQEIEVLEAVQKALKILQDFTNALLGEEYVCHMSDLCYTFSTQDSWHMKRTIASCAN</sequence>
<gene>
    <name evidence="1" type="ORF">N1851_013952</name>
</gene>
<organism evidence="1 2">
    <name type="scientific">Merluccius polli</name>
    <name type="common">Benguela hake</name>
    <name type="synonym">Merluccius cadenati</name>
    <dbReference type="NCBI Taxonomy" id="89951"/>
    <lineage>
        <taxon>Eukaryota</taxon>
        <taxon>Metazoa</taxon>
        <taxon>Chordata</taxon>
        <taxon>Craniata</taxon>
        <taxon>Vertebrata</taxon>
        <taxon>Euteleostomi</taxon>
        <taxon>Actinopterygii</taxon>
        <taxon>Neopterygii</taxon>
        <taxon>Teleostei</taxon>
        <taxon>Neoteleostei</taxon>
        <taxon>Acanthomorphata</taxon>
        <taxon>Zeiogadaria</taxon>
        <taxon>Gadariae</taxon>
        <taxon>Gadiformes</taxon>
        <taxon>Gadoidei</taxon>
        <taxon>Merlucciidae</taxon>
        <taxon>Merluccius</taxon>
    </lineage>
</organism>
<accession>A0AA47MV61</accession>
<comment type="caution">
    <text evidence="1">The sequence shown here is derived from an EMBL/GenBank/DDBJ whole genome shotgun (WGS) entry which is preliminary data.</text>
</comment>
<proteinExistence type="predicted"/>
<evidence type="ECO:0000313" key="1">
    <source>
        <dbReference type="EMBL" id="KAK0146745.1"/>
    </source>
</evidence>
<dbReference type="EMBL" id="JAOPHQ010002560">
    <property type="protein sequence ID" value="KAK0146745.1"/>
    <property type="molecule type" value="Genomic_DNA"/>
</dbReference>
<reference evidence="1" key="1">
    <citation type="journal article" date="2023" name="Front. Mar. Sci.">
        <title>A new Merluccius polli reference genome to investigate the effects of global change in West African waters.</title>
        <authorList>
            <person name="Mateo J.L."/>
            <person name="Blanco-Fernandez C."/>
            <person name="Garcia-Vazquez E."/>
            <person name="Machado-Schiaffino G."/>
        </authorList>
    </citation>
    <scope>NUCLEOTIDE SEQUENCE</scope>
    <source>
        <strain evidence="1">C29</strain>
        <tissue evidence="1">Fin</tissue>
    </source>
</reference>
<dbReference type="AlphaFoldDB" id="A0AA47MV61"/>
<keyword evidence="2" id="KW-1185">Reference proteome</keyword>
<evidence type="ECO:0000313" key="2">
    <source>
        <dbReference type="Proteomes" id="UP001174136"/>
    </source>
</evidence>
<dbReference type="Proteomes" id="UP001174136">
    <property type="component" value="Unassembled WGS sequence"/>
</dbReference>
<protein>
    <submittedName>
        <fullName evidence="1">Uncharacterized protein</fullName>
    </submittedName>
</protein>
<name>A0AA47MV61_MERPO</name>